<dbReference type="RefSeq" id="WP_224924633.1">
    <property type="nucleotide sequence ID" value="NZ_JAWLIP010000013.1"/>
</dbReference>
<dbReference type="Proteomes" id="UP001185659">
    <property type="component" value="Unassembled WGS sequence"/>
</dbReference>
<evidence type="ECO:0000256" key="1">
    <source>
        <dbReference type="SAM" id="SignalP"/>
    </source>
</evidence>
<organism evidence="2 3">
    <name type="scientific">Nitratireductor aquimarinus</name>
    <dbReference type="NCBI Taxonomy" id="889300"/>
    <lineage>
        <taxon>Bacteria</taxon>
        <taxon>Pseudomonadati</taxon>
        <taxon>Pseudomonadota</taxon>
        <taxon>Alphaproteobacteria</taxon>
        <taxon>Hyphomicrobiales</taxon>
        <taxon>Phyllobacteriaceae</taxon>
        <taxon>Nitratireductor</taxon>
    </lineage>
</organism>
<keyword evidence="1" id="KW-0732">Signal</keyword>
<dbReference type="Pfam" id="PF06037">
    <property type="entry name" value="DUF922"/>
    <property type="match status" value="1"/>
</dbReference>
<dbReference type="PIRSF" id="PIRSF010521">
    <property type="entry name" value="DUF922_bac"/>
    <property type="match status" value="1"/>
</dbReference>
<comment type="caution">
    <text evidence="2">The sequence shown here is derived from an EMBL/GenBank/DDBJ whole genome shotgun (WGS) entry which is preliminary data.</text>
</comment>
<gene>
    <name evidence="2" type="ORF">R2G56_21240</name>
</gene>
<evidence type="ECO:0000313" key="3">
    <source>
        <dbReference type="Proteomes" id="UP001185659"/>
    </source>
</evidence>
<protein>
    <submittedName>
        <fullName evidence="2">DUF922 domain-containing protein</fullName>
    </submittedName>
</protein>
<reference evidence="2 3" key="1">
    <citation type="submission" date="2023-10" db="EMBL/GenBank/DDBJ databases">
        <authorList>
            <person name="Venkata Ramana C."/>
            <person name="Sasikala C."/>
            <person name="Dhurka M."/>
        </authorList>
    </citation>
    <scope>NUCLEOTIDE SEQUENCE [LARGE SCALE GENOMIC DNA]</scope>
    <source>
        <strain evidence="2 3">KCTC 32151</strain>
    </source>
</reference>
<proteinExistence type="predicted"/>
<feature type="chain" id="PRO_5046196668" evidence="1">
    <location>
        <begin position="28"/>
        <end position="210"/>
    </location>
</feature>
<dbReference type="InterPro" id="IPR010321">
    <property type="entry name" value="DUF922"/>
</dbReference>
<dbReference type="EMBL" id="JAWLIP010000013">
    <property type="protein sequence ID" value="MDV6228820.1"/>
    <property type="molecule type" value="Genomic_DNA"/>
</dbReference>
<sequence length="210" mass="24172">MMKRTTLTLTFLAPVLMAAGVLPAASADISRSYSYFSIGGKTLGEIEEQLRSRGPEVQSTGQRHPGATRMEFKTKITYEEDERRCRIAAVNVSVDAQVFLPRWRNRKRAEPETALIWDTLSKDIKRHEESHLGIAKRYARKIEEDVARLRPRASCEALQERAEKITEKTLNAHDAAQARFDRIESGNFEWRLMRLLNYRLEQLERGRNPG</sequence>
<keyword evidence="3" id="KW-1185">Reference proteome</keyword>
<feature type="signal peptide" evidence="1">
    <location>
        <begin position="1"/>
        <end position="27"/>
    </location>
</feature>
<evidence type="ECO:0000313" key="2">
    <source>
        <dbReference type="EMBL" id="MDV6228820.1"/>
    </source>
</evidence>
<accession>A0ABU4ARE4</accession>
<name>A0ABU4ARE4_9HYPH</name>